<comment type="caution">
    <text evidence="1">The sequence shown here is derived from an EMBL/GenBank/DDBJ whole genome shotgun (WGS) entry which is preliminary data.</text>
</comment>
<name>A0ABV7YR97_9BACT</name>
<dbReference type="RefSeq" id="WP_379834359.1">
    <property type="nucleotide sequence ID" value="NZ_JBHRYQ010000001.1"/>
</dbReference>
<gene>
    <name evidence="1" type="ORF">ACFOOI_01830</name>
</gene>
<proteinExistence type="predicted"/>
<keyword evidence="2" id="KW-1185">Reference proteome</keyword>
<evidence type="ECO:0000313" key="2">
    <source>
        <dbReference type="Proteomes" id="UP001595616"/>
    </source>
</evidence>
<sequence length="136" mass="16104">MILPLYPLLLIYNVCALNGEYKSKKWIIQRVKDWGGPSRKQGSRYPKLSRRQWWRLFNKAKSGIRRPSNFELLGHAFVPTYKKGDKGKYQLVVKESSWQSLKRKLKAATKKIKPYSFDLRLAKIKEVYRGWVNKTD</sequence>
<evidence type="ECO:0008006" key="3">
    <source>
        <dbReference type="Google" id="ProtNLM"/>
    </source>
</evidence>
<dbReference type="EMBL" id="JBHRYQ010000001">
    <property type="protein sequence ID" value="MFC3809381.1"/>
    <property type="molecule type" value="Genomic_DNA"/>
</dbReference>
<protein>
    <recommendedName>
        <fullName evidence="3">Group II intron maturase-specific domain-containing protein</fullName>
    </recommendedName>
</protein>
<reference evidence="2" key="1">
    <citation type="journal article" date="2019" name="Int. J. Syst. Evol. Microbiol.">
        <title>The Global Catalogue of Microorganisms (GCM) 10K type strain sequencing project: providing services to taxonomists for standard genome sequencing and annotation.</title>
        <authorList>
            <consortium name="The Broad Institute Genomics Platform"/>
            <consortium name="The Broad Institute Genome Sequencing Center for Infectious Disease"/>
            <person name="Wu L."/>
            <person name="Ma J."/>
        </authorList>
    </citation>
    <scope>NUCLEOTIDE SEQUENCE [LARGE SCALE GENOMIC DNA]</scope>
    <source>
        <strain evidence="2">CECT 7956</strain>
    </source>
</reference>
<accession>A0ABV7YR97</accession>
<organism evidence="1 2">
    <name type="scientific">Lacihabitans lacunae</name>
    <dbReference type="NCBI Taxonomy" id="1028214"/>
    <lineage>
        <taxon>Bacteria</taxon>
        <taxon>Pseudomonadati</taxon>
        <taxon>Bacteroidota</taxon>
        <taxon>Cytophagia</taxon>
        <taxon>Cytophagales</taxon>
        <taxon>Leadbetterellaceae</taxon>
        <taxon>Lacihabitans</taxon>
    </lineage>
</organism>
<evidence type="ECO:0000313" key="1">
    <source>
        <dbReference type="EMBL" id="MFC3809381.1"/>
    </source>
</evidence>
<dbReference type="Proteomes" id="UP001595616">
    <property type="component" value="Unassembled WGS sequence"/>
</dbReference>